<feature type="coiled-coil region" evidence="1">
    <location>
        <begin position="85"/>
        <end position="143"/>
    </location>
</feature>
<evidence type="ECO:0000313" key="3">
    <source>
        <dbReference type="EMBL" id="MDC0750003.1"/>
    </source>
</evidence>
<dbReference type="Proteomes" id="UP001221411">
    <property type="component" value="Unassembled WGS sequence"/>
</dbReference>
<protein>
    <submittedName>
        <fullName evidence="3">DUF4041 domain-containing protein</fullName>
    </submittedName>
</protein>
<dbReference type="InterPro" id="IPR025280">
    <property type="entry name" value="SNIPE"/>
</dbReference>
<dbReference type="Pfam" id="PF13455">
    <property type="entry name" value="MUG113"/>
    <property type="match status" value="1"/>
</dbReference>
<organism evidence="3 4">
    <name type="scientific">Polyangium mundeleinium</name>
    <dbReference type="NCBI Taxonomy" id="2995306"/>
    <lineage>
        <taxon>Bacteria</taxon>
        <taxon>Pseudomonadati</taxon>
        <taxon>Myxococcota</taxon>
        <taxon>Polyangia</taxon>
        <taxon>Polyangiales</taxon>
        <taxon>Polyangiaceae</taxon>
        <taxon>Polyangium</taxon>
    </lineage>
</organism>
<dbReference type="Pfam" id="PF13250">
    <property type="entry name" value="SNIPE"/>
    <property type="match status" value="1"/>
</dbReference>
<comment type="caution">
    <text evidence="3">The sequence shown here is derived from an EMBL/GenBank/DDBJ whole genome shotgun (WGS) entry which is preliminary data.</text>
</comment>
<name>A0ABT5F9A6_9BACT</name>
<reference evidence="3 4" key="1">
    <citation type="submission" date="2022-11" db="EMBL/GenBank/DDBJ databases">
        <title>Minimal conservation of predation-associated metabolite biosynthetic gene clusters underscores biosynthetic potential of Myxococcota including descriptions for ten novel species: Archangium lansinium sp. nov., Myxococcus landrumus sp. nov., Nannocystis bai.</title>
        <authorList>
            <person name="Ahearne A."/>
            <person name="Stevens C."/>
            <person name="Dowd S."/>
        </authorList>
    </citation>
    <scope>NUCLEOTIDE SEQUENCE [LARGE SCALE GENOMIC DNA]</scope>
    <source>
        <strain evidence="3 4">RJM3</strain>
    </source>
</reference>
<gene>
    <name evidence="3" type="ORF">POL67_52240</name>
</gene>
<feature type="domain" description="Bacteriophage T5 Orf172 DNA-binding" evidence="2">
    <location>
        <begin position="341"/>
        <end position="424"/>
    </location>
</feature>
<feature type="coiled-coil region" evidence="1">
    <location>
        <begin position="233"/>
        <end position="324"/>
    </location>
</feature>
<keyword evidence="1" id="KW-0175">Coiled coil</keyword>
<dbReference type="EMBL" id="JAQNDO010000001">
    <property type="protein sequence ID" value="MDC0750003.1"/>
    <property type="molecule type" value="Genomic_DNA"/>
</dbReference>
<proteinExistence type="predicted"/>
<evidence type="ECO:0000313" key="4">
    <source>
        <dbReference type="Proteomes" id="UP001221411"/>
    </source>
</evidence>
<keyword evidence="4" id="KW-1185">Reference proteome</keyword>
<accession>A0ABT5F9A6</accession>
<dbReference type="RefSeq" id="WP_271930606.1">
    <property type="nucleotide sequence ID" value="NZ_JAQNDO010000001.1"/>
</dbReference>
<evidence type="ECO:0000256" key="1">
    <source>
        <dbReference type="SAM" id="Coils"/>
    </source>
</evidence>
<dbReference type="InterPro" id="IPR018306">
    <property type="entry name" value="Phage_T5_Orf172_DNA-bd"/>
</dbReference>
<dbReference type="SMART" id="SM00974">
    <property type="entry name" value="T5orf172"/>
    <property type="match status" value="1"/>
</dbReference>
<evidence type="ECO:0000259" key="2">
    <source>
        <dbReference type="SMART" id="SM00974"/>
    </source>
</evidence>
<sequence>MTALVILLVVVLAALAVLLQRFGKLQADHKGLSREHEAIKARFQGVVDADAERQRVLNEGGHIRAQHEQALQQTQRQHATAATDLQGLQMQVNRVRAELSALDEEAHLQSFGFYKPRYNFSSSERYQTKLEEIRERQKQMIKDKKAATCAIEWTVNGSVAEGKKQINQTLKLMLRAFNGECDAAIAKVKYNNIHVMEARIQKAREAINGLAEIQQCTISASYLKLKLDELYLAHEYEEKVQEEKEEQRRIREQMREEEQALREIEKARLDAEKEEKRYADALRKAQEDAQRADGSKQQKLLTQIAELEKKLAEAHANKERALSRAQQTRSGHVYIISNIGSFGEQVYKIGMTRRLDPIDRVKELGDASVPFEFDVHAIIYTEDAPALENTLHRAFNHRRVNRVNEKKEFFKVKIEEIVEVVKKHHRVDVELVIAAEAEEYRKTIAIVEQERTAYAVA</sequence>